<feature type="compositionally biased region" description="Low complexity" evidence="1">
    <location>
        <begin position="337"/>
        <end position="347"/>
    </location>
</feature>
<reference evidence="2" key="1">
    <citation type="submission" date="2020-05" db="EMBL/GenBank/DDBJ databases">
        <authorList>
            <person name="Chiriac C."/>
            <person name="Salcher M."/>
            <person name="Ghai R."/>
            <person name="Kavagutti S V."/>
        </authorList>
    </citation>
    <scope>NUCLEOTIDE SEQUENCE</scope>
</reference>
<evidence type="ECO:0000313" key="2">
    <source>
        <dbReference type="EMBL" id="CAB4692234.1"/>
    </source>
</evidence>
<protein>
    <submittedName>
        <fullName evidence="2">Unannotated protein</fullName>
    </submittedName>
</protein>
<organism evidence="2">
    <name type="scientific">freshwater metagenome</name>
    <dbReference type="NCBI Taxonomy" id="449393"/>
    <lineage>
        <taxon>unclassified sequences</taxon>
        <taxon>metagenomes</taxon>
        <taxon>ecological metagenomes</taxon>
    </lineage>
</organism>
<name>A0A6J6P797_9ZZZZ</name>
<dbReference type="EMBL" id="CAEZXR010000038">
    <property type="protein sequence ID" value="CAB4692234.1"/>
    <property type="molecule type" value="Genomic_DNA"/>
</dbReference>
<evidence type="ECO:0000256" key="1">
    <source>
        <dbReference type="SAM" id="MobiDB-lite"/>
    </source>
</evidence>
<accession>A0A6J6P797</accession>
<proteinExistence type="predicted"/>
<gene>
    <name evidence="2" type="ORF">UFOPK2579_00482</name>
</gene>
<dbReference type="AlphaFoldDB" id="A0A6J6P797"/>
<feature type="compositionally biased region" description="Basic residues" evidence="1">
    <location>
        <begin position="350"/>
        <end position="361"/>
    </location>
</feature>
<feature type="region of interest" description="Disordered" evidence="1">
    <location>
        <begin position="317"/>
        <end position="361"/>
    </location>
</feature>
<sequence>MLFTASTVMDTLEHVRRHVEGNLAGGVDHVVVFLDKPEAPGQAEVAAYLDAQPAATGVRAGEDWWAGERPDELNIRQCTNANLTKQVLADLGLSDSWLVHLDGDEVARVDRSALGALPRKAAAIKLAVREAVSRDVWPGEPDLFKRELVEADLQLLHGLGLLAEPTNQAYFRGHVMGKSGVRVGSDGWLTLHKIVREDGGVVPGTEHQSFELFHYESYSAAEFVRKWTSMVASGPMASYRPDRRGVARTLRQLIERGLEPAVLHEQLVRYHRLFIQEEADVLQGLGVLVRADPLAPVDGGAPRAAVPVQELATRLEAHRREPKGGFFHGSSPRRPQGDGTAAGAAAGTGRGRRGLRKPGRG</sequence>